<comment type="caution">
    <text evidence="8">The sequence shown here is derived from an EMBL/GenBank/DDBJ whole genome shotgun (WGS) entry which is preliminary data.</text>
</comment>
<feature type="transmembrane region" description="Helical" evidence="7">
    <location>
        <begin position="143"/>
        <end position="165"/>
    </location>
</feature>
<sequence>MPTAPHRRDPVLQALYLSSAATATTLGLLFSLSALYLTRVAGLGARTVGAGLTIAGIFAIATTFLAGRLCDRYGTRTVMAAAAVIQAAALTGYCLLQGNVALFVLLACALLGAQGVQGTAKVTLVALVFAGSGRTAARAKMRVITNIFVAVGSGLGALTLAIGTASACRSALIAAAVLMLCSPLPLARLTLPSAPPPTPGAPAPLRDRRYLALAALNGVIYVQFEVLTLGLPLWVATRTEASDALIGIFIVLNTAVVTALQVPATRLVNGVPAAGRTVFGATGLLALACVLYPVAAWFDALVASIVLVFAVLVHSCGEVLSEAGGWELAFELADPARPGAYQGVSQTGAAVGAALAPVVITSSALAYGLPGWLFLGGAFVAAGAGTRMLSATTTKPAPATVPQ</sequence>
<evidence type="ECO:0000256" key="7">
    <source>
        <dbReference type="SAM" id="Phobius"/>
    </source>
</evidence>
<keyword evidence="9" id="KW-1185">Reference proteome</keyword>
<dbReference type="Proteomes" id="UP001138997">
    <property type="component" value="Unassembled WGS sequence"/>
</dbReference>
<evidence type="ECO:0000256" key="6">
    <source>
        <dbReference type="ARBA" id="ARBA00023136"/>
    </source>
</evidence>
<feature type="transmembrane region" description="Helical" evidence="7">
    <location>
        <begin position="274"/>
        <end position="295"/>
    </location>
</feature>
<evidence type="ECO:0000256" key="2">
    <source>
        <dbReference type="ARBA" id="ARBA00022448"/>
    </source>
</evidence>
<feature type="transmembrane region" description="Helical" evidence="7">
    <location>
        <begin position="171"/>
        <end position="189"/>
    </location>
</feature>
<dbReference type="GO" id="GO:0005886">
    <property type="term" value="C:plasma membrane"/>
    <property type="evidence" value="ECO:0007669"/>
    <property type="project" value="UniProtKB-SubCell"/>
</dbReference>
<evidence type="ECO:0000256" key="5">
    <source>
        <dbReference type="ARBA" id="ARBA00022989"/>
    </source>
</evidence>
<dbReference type="AlphaFoldDB" id="A0A9X1NFH6"/>
<keyword evidence="6 7" id="KW-0472">Membrane</keyword>
<evidence type="ECO:0000256" key="4">
    <source>
        <dbReference type="ARBA" id="ARBA00022692"/>
    </source>
</evidence>
<feature type="transmembrane region" description="Helical" evidence="7">
    <location>
        <begin position="241"/>
        <end position="262"/>
    </location>
</feature>
<evidence type="ECO:0000313" key="9">
    <source>
        <dbReference type="Proteomes" id="UP001138997"/>
    </source>
</evidence>
<reference evidence="8" key="1">
    <citation type="submission" date="2021-11" db="EMBL/GenBank/DDBJ databases">
        <title>Streptomyces corallinus and Kineosporia corallina sp. nov., two new coral-derived marine actinobacteria.</title>
        <authorList>
            <person name="Buangrab K."/>
            <person name="Sutthacheep M."/>
            <person name="Yeemin T."/>
            <person name="Harunari E."/>
            <person name="Igarashi Y."/>
            <person name="Sripreechasak P."/>
            <person name="Kanchanasin P."/>
            <person name="Tanasupawat S."/>
            <person name="Phongsopitanun W."/>
        </authorList>
    </citation>
    <scope>NUCLEOTIDE SEQUENCE</scope>
    <source>
        <strain evidence="8">JCM 31032</strain>
    </source>
</reference>
<comment type="subcellular location">
    <subcellularLocation>
        <location evidence="1">Cell membrane</location>
        <topology evidence="1">Multi-pass membrane protein</topology>
    </subcellularLocation>
</comment>
<evidence type="ECO:0000313" key="8">
    <source>
        <dbReference type="EMBL" id="MCD5312929.1"/>
    </source>
</evidence>
<accession>A0A9X1NFH6</accession>
<protein>
    <submittedName>
        <fullName evidence="8">MFS transporter</fullName>
    </submittedName>
</protein>
<dbReference type="Pfam" id="PF07690">
    <property type="entry name" value="MFS_1"/>
    <property type="match status" value="1"/>
</dbReference>
<dbReference type="InterPro" id="IPR011701">
    <property type="entry name" value="MFS"/>
</dbReference>
<keyword evidence="4 7" id="KW-0812">Transmembrane</keyword>
<keyword evidence="5 7" id="KW-1133">Transmembrane helix</keyword>
<dbReference type="GO" id="GO:0022857">
    <property type="term" value="F:transmembrane transporter activity"/>
    <property type="evidence" value="ECO:0007669"/>
    <property type="project" value="InterPro"/>
</dbReference>
<keyword evidence="3" id="KW-1003">Cell membrane</keyword>
<dbReference type="SUPFAM" id="SSF103473">
    <property type="entry name" value="MFS general substrate transporter"/>
    <property type="match status" value="1"/>
</dbReference>
<proteinExistence type="predicted"/>
<dbReference type="PANTHER" id="PTHR23517">
    <property type="entry name" value="RESISTANCE PROTEIN MDTM, PUTATIVE-RELATED-RELATED"/>
    <property type="match status" value="1"/>
</dbReference>
<feature type="transmembrane region" description="Helical" evidence="7">
    <location>
        <begin position="210"/>
        <end position="235"/>
    </location>
</feature>
<name>A0A9X1NFH6_9ACTN</name>
<dbReference type="RefSeq" id="WP_231443644.1">
    <property type="nucleotide sequence ID" value="NZ_JAJOMB010000009.1"/>
</dbReference>
<organism evidence="8 9">
    <name type="scientific">Kineosporia babensis</name>
    <dbReference type="NCBI Taxonomy" id="499548"/>
    <lineage>
        <taxon>Bacteria</taxon>
        <taxon>Bacillati</taxon>
        <taxon>Actinomycetota</taxon>
        <taxon>Actinomycetes</taxon>
        <taxon>Kineosporiales</taxon>
        <taxon>Kineosporiaceae</taxon>
        <taxon>Kineosporia</taxon>
    </lineage>
</organism>
<dbReference type="PANTHER" id="PTHR23517:SF2">
    <property type="entry name" value="MULTIDRUG RESISTANCE PROTEIN MDTH"/>
    <property type="match status" value="1"/>
</dbReference>
<keyword evidence="2" id="KW-0813">Transport</keyword>
<gene>
    <name evidence="8" type="ORF">LR394_18640</name>
</gene>
<dbReference type="InterPro" id="IPR036259">
    <property type="entry name" value="MFS_trans_sf"/>
</dbReference>
<feature type="transmembrane region" description="Helical" evidence="7">
    <location>
        <begin position="78"/>
        <end position="96"/>
    </location>
</feature>
<feature type="transmembrane region" description="Helical" evidence="7">
    <location>
        <begin position="12"/>
        <end position="37"/>
    </location>
</feature>
<evidence type="ECO:0000256" key="1">
    <source>
        <dbReference type="ARBA" id="ARBA00004651"/>
    </source>
</evidence>
<dbReference type="InterPro" id="IPR050171">
    <property type="entry name" value="MFS_Transporters"/>
</dbReference>
<feature type="transmembrane region" description="Helical" evidence="7">
    <location>
        <begin position="43"/>
        <end position="66"/>
    </location>
</feature>
<dbReference type="Gene3D" id="1.20.1250.20">
    <property type="entry name" value="MFS general substrate transporter like domains"/>
    <property type="match status" value="2"/>
</dbReference>
<dbReference type="EMBL" id="JAJOMB010000009">
    <property type="protein sequence ID" value="MCD5312929.1"/>
    <property type="molecule type" value="Genomic_DNA"/>
</dbReference>
<evidence type="ECO:0000256" key="3">
    <source>
        <dbReference type="ARBA" id="ARBA00022475"/>
    </source>
</evidence>